<dbReference type="Pfam" id="PF01844">
    <property type="entry name" value="HNH"/>
    <property type="match status" value="1"/>
</dbReference>
<name>A0ABY5LYI3_9CYAN</name>
<keyword evidence="2" id="KW-0255">Endonuclease</keyword>
<organism evidence="2 3">
    <name type="scientific">Dolichospermum heterosporum TAC447</name>
    <dbReference type="NCBI Taxonomy" id="747523"/>
    <lineage>
        <taxon>Bacteria</taxon>
        <taxon>Bacillati</taxon>
        <taxon>Cyanobacteriota</taxon>
        <taxon>Cyanophyceae</taxon>
        <taxon>Nostocales</taxon>
        <taxon>Aphanizomenonaceae</taxon>
        <taxon>Dolichospermum</taxon>
        <taxon>Dolichospermum heterosporum</taxon>
    </lineage>
</organism>
<proteinExistence type="predicted"/>
<dbReference type="EMBL" id="CP099464">
    <property type="protein sequence ID" value="UUO14624.1"/>
    <property type="molecule type" value="Genomic_DNA"/>
</dbReference>
<dbReference type="RefSeq" id="WP_027401836.1">
    <property type="nucleotide sequence ID" value="NZ_CP099464.1"/>
</dbReference>
<evidence type="ECO:0000313" key="2">
    <source>
        <dbReference type="EMBL" id="UUO14624.1"/>
    </source>
</evidence>
<dbReference type="PANTHER" id="PTHR33877:SF1">
    <property type="entry name" value="TYPE IV METHYL-DIRECTED RESTRICTION ENZYME ECOKMCRA"/>
    <property type="match status" value="1"/>
</dbReference>
<gene>
    <name evidence="2" type="ORF">NG743_21735</name>
</gene>
<evidence type="ECO:0000259" key="1">
    <source>
        <dbReference type="SMART" id="SM00507"/>
    </source>
</evidence>
<accession>A0ABY5LYI3</accession>
<dbReference type="InterPro" id="IPR003615">
    <property type="entry name" value="HNH_nuc"/>
</dbReference>
<dbReference type="Proteomes" id="UP001057561">
    <property type="component" value="Chromosome"/>
</dbReference>
<keyword evidence="2" id="KW-0378">Hydrolase</keyword>
<sequence>MSETYIPTNFRQIVFERAQGCCEYCLIPEMLVLATHQIDHVIAEKHDGATVLENLALSCSLCNQAKGSDIASIDPESGETVRLYHPRKDNWGEHFLFDVESGMIQPLTPIGRVTVKLLRVNRVEYLPVRKIIAQLESNKNE</sequence>
<dbReference type="Gene3D" id="1.10.30.50">
    <property type="match status" value="1"/>
</dbReference>
<keyword evidence="2" id="KW-0540">Nuclease</keyword>
<evidence type="ECO:0000313" key="3">
    <source>
        <dbReference type="Proteomes" id="UP001057561"/>
    </source>
</evidence>
<feature type="domain" description="HNH nuclease" evidence="1">
    <location>
        <begin position="9"/>
        <end position="64"/>
    </location>
</feature>
<dbReference type="InterPro" id="IPR002711">
    <property type="entry name" value="HNH"/>
</dbReference>
<keyword evidence="3" id="KW-1185">Reference proteome</keyword>
<dbReference type="InterPro" id="IPR052892">
    <property type="entry name" value="NA-targeting_endonuclease"/>
</dbReference>
<protein>
    <submittedName>
        <fullName evidence="2">HNH endonuclease</fullName>
    </submittedName>
</protein>
<dbReference type="CDD" id="cd00085">
    <property type="entry name" value="HNHc"/>
    <property type="match status" value="1"/>
</dbReference>
<dbReference type="GO" id="GO:0004519">
    <property type="term" value="F:endonuclease activity"/>
    <property type="evidence" value="ECO:0007669"/>
    <property type="project" value="UniProtKB-KW"/>
</dbReference>
<dbReference type="PANTHER" id="PTHR33877">
    <property type="entry name" value="SLL1193 PROTEIN"/>
    <property type="match status" value="1"/>
</dbReference>
<reference evidence="2" key="1">
    <citation type="submission" date="2022-06" db="EMBL/GenBank/DDBJ databases">
        <title>Nostosin G and Spiroidesin B from the Cyanobacterium Dolichospermum sp. NIES-1697.</title>
        <authorList>
            <person name="Phan C.-S."/>
            <person name="Mehjabin J.J."/>
            <person name="Anas A.R.J."/>
            <person name="Hayasaka M."/>
            <person name="Onoki R."/>
            <person name="Wang J."/>
            <person name="Umezawa T."/>
            <person name="Washio K."/>
            <person name="Morikawa M."/>
            <person name="Okino T."/>
        </authorList>
    </citation>
    <scope>NUCLEOTIDE SEQUENCE</scope>
    <source>
        <strain evidence="2">NIES-1697</strain>
    </source>
</reference>
<dbReference type="SMART" id="SM00507">
    <property type="entry name" value="HNHc"/>
    <property type="match status" value="1"/>
</dbReference>